<keyword evidence="2" id="KW-1185">Reference proteome</keyword>
<protein>
    <submittedName>
        <fullName evidence="1">3791_t:CDS:1</fullName>
    </submittedName>
</protein>
<sequence>MSRKKAHKFTNYIEILDDKADEWRNYAICCACRDTVGKPAAILQRFPNKSDRVKNHLKKCKHFIEEQGGIEMAFKILDIKFVEAGENSDTDTLASKFDPLEPLDDDSLYLPENITSILLDESWWHLDDKELCNSEEESEAELSSDIEELSSDIEEQPSNKKDREELKGLKDDEDLDKYVENFNGFVDEWEELLDQEEKAQRDADADLNYDLEVDIDDYLLNQTHPAMEIEAK</sequence>
<dbReference type="Proteomes" id="UP000789702">
    <property type="component" value="Unassembled WGS sequence"/>
</dbReference>
<gene>
    <name evidence="1" type="ORF">DHETER_LOCUS8384</name>
</gene>
<reference evidence="1" key="1">
    <citation type="submission" date="2021-06" db="EMBL/GenBank/DDBJ databases">
        <authorList>
            <person name="Kallberg Y."/>
            <person name="Tangrot J."/>
            <person name="Rosling A."/>
        </authorList>
    </citation>
    <scope>NUCLEOTIDE SEQUENCE</scope>
    <source>
        <strain evidence="1">IL203A</strain>
    </source>
</reference>
<organism evidence="1 2">
    <name type="scientific">Dentiscutata heterogama</name>
    <dbReference type="NCBI Taxonomy" id="1316150"/>
    <lineage>
        <taxon>Eukaryota</taxon>
        <taxon>Fungi</taxon>
        <taxon>Fungi incertae sedis</taxon>
        <taxon>Mucoromycota</taxon>
        <taxon>Glomeromycotina</taxon>
        <taxon>Glomeromycetes</taxon>
        <taxon>Diversisporales</taxon>
        <taxon>Gigasporaceae</taxon>
        <taxon>Dentiscutata</taxon>
    </lineage>
</organism>
<accession>A0ACA9N5R3</accession>
<comment type="caution">
    <text evidence="1">The sequence shown here is derived from an EMBL/GenBank/DDBJ whole genome shotgun (WGS) entry which is preliminary data.</text>
</comment>
<evidence type="ECO:0000313" key="1">
    <source>
        <dbReference type="EMBL" id="CAG8630592.1"/>
    </source>
</evidence>
<dbReference type="EMBL" id="CAJVPU010013229">
    <property type="protein sequence ID" value="CAG8630592.1"/>
    <property type="molecule type" value="Genomic_DNA"/>
</dbReference>
<evidence type="ECO:0000313" key="2">
    <source>
        <dbReference type="Proteomes" id="UP000789702"/>
    </source>
</evidence>
<proteinExistence type="predicted"/>
<name>A0ACA9N5R3_9GLOM</name>